<evidence type="ECO:0000313" key="12">
    <source>
        <dbReference type="EMBL" id="KIY49831.1"/>
    </source>
</evidence>
<keyword evidence="8 11" id="KW-1133">Transmembrane helix</keyword>
<protein>
    <recommendedName>
        <fullName evidence="11">Cytochrome b-c1 complex subunit 8</fullName>
    </recommendedName>
    <alternativeName>
        <fullName evidence="11">Complex III subunit 8</fullName>
    </alternativeName>
</protein>
<organism evidence="12 13">
    <name type="scientific">Fistulina hepatica ATCC 64428</name>
    <dbReference type="NCBI Taxonomy" id="1128425"/>
    <lineage>
        <taxon>Eukaryota</taxon>
        <taxon>Fungi</taxon>
        <taxon>Dikarya</taxon>
        <taxon>Basidiomycota</taxon>
        <taxon>Agaricomycotina</taxon>
        <taxon>Agaricomycetes</taxon>
        <taxon>Agaricomycetidae</taxon>
        <taxon>Agaricales</taxon>
        <taxon>Fistulinaceae</taxon>
        <taxon>Fistulina</taxon>
    </lineage>
</organism>
<evidence type="ECO:0000256" key="5">
    <source>
        <dbReference type="ARBA" id="ARBA00022692"/>
    </source>
</evidence>
<proteinExistence type="inferred from homology"/>
<evidence type="ECO:0000256" key="6">
    <source>
        <dbReference type="ARBA" id="ARBA00022792"/>
    </source>
</evidence>
<evidence type="ECO:0000313" key="13">
    <source>
        <dbReference type="Proteomes" id="UP000054144"/>
    </source>
</evidence>
<feature type="transmembrane region" description="Helical" evidence="11">
    <location>
        <begin position="65"/>
        <end position="82"/>
    </location>
</feature>
<evidence type="ECO:0000256" key="10">
    <source>
        <dbReference type="ARBA" id="ARBA00023136"/>
    </source>
</evidence>
<keyword evidence="9 11" id="KW-0496">Mitochondrion</keyword>
<name>A0A0D7AEP7_9AGAR</name>
<dbReference type="PANTHER" id="PTHR12119:SF2">
    <property type="entry name" value="CYTOCHROME B-C1 COMPLEX SUBUNIT 8"/>
    <property type="match status" value="1"/>
</dbReference>
<keyword evidence="4 11" id="KW-0679">Respiratory chain</keyword>
<reference evidence="12 13" key="1">
    <citation type="journal article" date="2015" name="Fungal Genet. Biol.">
        <title>Evolution of novel wood decay mechanisms in Agaricales revealed by the genome sequences of Fistulina hepatica and Cylindrobasidium torrendii.</title>
        <authorList>
            <person name="Floudas D."/>
            <person name="Held B.W."/>
            <person name="Riley R."/>
            <person name="Nagy L.G."/>
            <person name="Koehler G."/>
            <person name="Ransdell A.S."/>
            <person name="Younus H."/>
            <person name="Chow J."/>
            <person name="Chiniquy J."/>
            <person name="Lipzen A."/>
            <person name="Tritt A."/>
            <person name="Sun H."/>
            <person name="Haridas S."/>
            <person name="LaButti K."/>
            <person name="Ohm R.A."/>
            <person name="Kues U."/>
            <person name="Blanchette R.A."/>
            <person name="Grigoriev I.V."/>
            <person name="Minto R.E."/>
            <person name="Hibbett D.S."/>
        </authorList>
    </citation>
    <scope>NUCLEOTIDE SEQUENCE [LARGE SCALE GENOMIC DNA]</scope>
    <source>
        <strain evidence="12 13">ATCC 64428</strain>
    </source>
</reference>
<dbReference type="EMBL" id="KN881721">
    <property type="protein sequence ID" value="KIY49831.1"/>
    <property type="molecule type" value="Genomic_DNA"/>
</dbReference>
<keyword evidence="5 11" id="KW-0812">Transmembrane</keyword>
<evidence type="ECO:0000256" key="4">
    <source>
        <dbReference type="ARBA" id="ARBA00022660"/>
    </source>
</evidence>
<dbReference type="SUPFAM" id="SSF81508">
    <property type="entry name" value="Ubiquinone-binding protein QP-C of cytochrome bc1 complex (Ubiquinol-cytochrome c reductase)"/>
    <property type="match status" value="1"/>
</dbReference>
<dbReference type="Pfam" id="PF02939">
    <property type="entry name" value="UcrQ"/>
    <property type="match status" value="1"/>
</dbReference>
<evidence type="ECO:0000256" key="9">
    <source>
        <dbReference type="ARBA" id="ARBA00023128"/>
    </source>
</evidence>
<comment type="function">
    <text evidence="11">Component of the ubiquinol-cytochrome c oxidoreductase, a multisubunit transmembrane complex that is part of the mitochondrial electron transport chain which drives oxidative phosphorylation. The complex plays an important role in the uptake of multiple carbon sources present in different host niches.</text>
</comment>
<keyword evidence="13" id="KW-1185">Reference proteome</keyword>
<comment type="similarity">
    <text evidence="2 11">Belongs to the UQCRQ/QCR8 family.</text>
</comment>
<dbReference type="GO" id="GO:0045275">
    <property type="term" value="C:respiratory chain complex III"/>
    <property type="evidence" value="ECO:0007669"/>
    <property type="project" value="UniProtKB-UniRule"/>
</dbReference>
<dbReference type="GO" id="GO:0005743">
    <property type="term" value="C:mitochondrial inner membrane"/>
    <property type="evidence" value="ECO:0007669"/>
    <property type="project" value="UniProtKB-SubCell"/>
</dbReference>
<evidence type="ECO:0000256" key="8">
    <source>
        <dbReference type="ARBA" id="ARBA00022989"/>
    </source>
</evidence>
<dbReference type="GO" id="GO:0006122">
    <property type="term" value="P:mitochondrial electron transport, ubiquinol to cytochrome c"/>
    <property type="evidence" value="ECO:0007669"/>
    <property type="project" value="UniProtKB-UniRule"/>
</dbReference>
<comment type="subcellular location">
    <subcellularLocation>
        <location evidence="1 11">Mitochondrion inner membrane</location>
        <topology evidence="1 11">Single-pass membrane protein</topology>
    </subcellularLocation>
</comment>
<sequence>MRPTNVRFSEMPGPRRVYSPWWGDKNHAKQKGVIQYTLASNSSKTGPHWLRSYIFNGYRRLSQEAFYFLIPATIGYGIYAWAKRYDAWQNSKEGHLALMEKEGGEH</sequence>
<keyword evidence="6 11" id="KW-0999">Mitochondrion inner membrane</keyword>
<evidence type="ECO:0000256" key="11">
    <source>
        <dbReference type="RuleBase" id="RU368118"/>
    </source>
</evidence>
<evidence type="ECO:0000256" key="3">
    <source>
        <dbReference type="ARBA" id="ARBA00022448"/>
    </source>
</evidence>
<gene>
    <name evidence="12" type="ORF">FISHEDRAFT_72455</name>
</gene>
<dbReference type="Gene3D" id="1.20.5.210">
    <property type="entry name" value="Cytochrome b-c1 complex subunit 8"/>
    <property type="match status" value="1"/>
</dbReference>
<dbReference type="OrthoDB" id="6683853at2759"/>
<comment type="subunit">
    <text evidence="11">Component of the ubiquinol-cytochrome c oxidoreductase (cytochrome b-c1 complex, complex III, CIII), a multisubunit enzyme composed of 3 respiratory subunits cytochrome b, cytochrome c1 and Rieske protein, 2 core protein subunits, and additional low-molecular weight protein subunits. The complex exists as an obligatory dimer and forms supercomplexes (SCs) in the inner mitochondrial membrane with cytochrome c oxidase (complex IV, CIV).</text>
</comment>
<dbReference type="PANTHER" id="PTHR12119">
    <property type="entry name" value="UBIQUINOL-CYTOCHROME C REDUCTASE COMPLEX UBIQUINONE-BINDING PROTEIN QP-C"/>
    <property type="match status" value="1"/>
</dbReference>
<evidence type="ECO:0000256" key="7">
    <source>
        <dbReference type="ARBA" id="ARBA00022982"/>
    </source>
</evidence>
<dbReference type="AlphaFoldDB" id="A0A0D7AEP7"/>
<dbReference type="InterPro" id="IPR004205">
    <property type="entry name" value="Cyt_bc1_su8"/>
</dbReference>
<evidence type="ECO:0000256" key="1">
    <source>
        <dbReference type="ARBA" id="ARBA00004434"/>
    </source>
</evidence>
<keyword evidence="3 11" id="KW-0813">Transport</keyword>
<dbReference type="Proteomes" id="UP000054144">
    <property type="component" value="Unassembled WGS sequence"/>
</dbReference>
<accession>A0A0D7AEP7</accession>
<evidence type="ECO:0000256" key="2">
    <source>
        <dbReference type="ARBA" id="ARBA00007668"/>
    </source>
</evidence>
<dbReference type="InterPro" id="IPR036642">
    <property type="entry name" value="Cyt_bc1_su8_sf"/>
</dbReference>
<keyword evidence="7 11" id="KW-0249">Electron transport</keyword>
<keyword evidence="10 11" id="KW-0472">Membrane</keyword>